<evidence type="ECO:0000313" key="1">
    <source>
        <dbReference type="EMBL" id="KAJ3981356.1"/>
    </source>
</evidence>
<dbReference type="InterPro" id="IPR017850">
    <property type="entry name" value="Alkaline_phosphatase_core_sf"/>
</dbReference>
<organism evidence="1 2">
    <name type="scientific">Lentinula detonsa</name>
    <dbReference type="NCBI Taxonomy" id="2804962"/>
    <lineage>
        <taxon>Eukaryota</taxon>
        <taxon>Fungi</taxon>
        <taxon>Dikarya</taxon>
        <taxon>Basidiomycota</taxon>
        <taxon>Agaricomycotina</taxon>
        <taxon>Agaricomycetes</taxon>
        <taxon>Agaricomycetidae</taxon>
        <taxon>Agaricales</taxon>
        <taxon>Marasmiineae</taxon>
        <taxon>Omphalotaceae</taxon>
        <taxon>Lentinula</taxon>
    </lineage>
</organism>
<comment type="caution">
    <text evidence="1">The sequence shown here is derived from an EMBL/GenBank/DDBJ whole genome shotgun (WGS) entry which is preliminary data.</text>
</comment>
<dbReference type="EMBL" id="MU802119">
    <property type="protein sequence ID" value="KAJ3981356.1"/>
    <property type="molecule type" value="Genomic_DNA"/>
</dbReference>
<protein>
    <submittedName>
        <fullName evidence="1">Uncharacterized protein</fullName>
    </submittedName>
</protein>
<dbReference type="Gene3D" id="3.40.720.10">
    <property type="entry name" value="Alkaline Phosphatase, subunit A"/>
    <property type="match status" value="1"/>
</dbReference>
<accession>A0AA38UQ74</accession>
<proteinExistence type="predicted"/>
<reference evidence="1" key="1">
    <citation type="submission" date="2022-08" db="EMBL/GenBank/DDBJ databases">
        <authorList>
            <consortium name="DOE Joint Genome Institute"/>
            <person name="Min B."/>
            <person name="Riley R."/>
            <person name="Sierra-Patev S."/>
            <person name="Naranjo-Ortiz M."/>
            <person name="Looney B."/>
            <person name="Konkel Z."/>
            <person name="Slot J.C."/>
            <person name="Sakamoto Y."/>
            <person name="Steenwyk J.L."/>
            <person name="Rokas A."/>
            <person name="Carro J."/>
            <person name="Camarero S."/>
            <person name="Ferreira P."/>
            <person name="Molpeceres G."/>
            <person name="Ruiz-Duenas F.J."/>
            <person name="Serrano A."/>
            <person name="Henrissat B."/>
            <person name="Drula E."/>
            <person name="Hughes K.W."/>
            <person name="Mata J.L."/>
            <person name="Ishikawa N.K."/>
            <person name="Vargas-Isla R."/>
            <person name="Ushijima S."/>
            <person name="Smith C.A."/>
            <person name="Ahrendt S."/>
            <person name="Andreopoulos W."/>
            <person name="He G."/>
            <person name="Labutti K."/>
            <person name="Lipzen A."/>
            <person name="Ng V."/>
            <person name="Sandor L."/>
            <person name="Barry K."/>
            <person name="Martinez A.T."/>
            <person name="Xiao Y."/>
            <person name="Gibbons J.G."/>
            <person name="Terashima K."/>
            <person name="Hibbett D.S."/>
            <person name="Grigoriev I.V."/>
        </authorList>
    </citation>
    <scope>NUCLEOTIDE SEQUENCE</scope>
    <source>
        <strain evidence="1">TFB7829</strain>
    </source>
</reference>
<dbReference type="AlphaFoldDB" id="A0AA38UQ74"/>
<sequence>MMKHQQQVEDEGRQVYENAIRSYKDFRVIFININSLSYMGKDSEDRVEGDEGALCDVAPTALDLLSLVKPEEMTGRVLLVNV</sequence>
<name>A0AA38UQ74_9AGAR</name>
<dbReference type="Proteomes" id="UP001163850">
    <property type="component" value="Unassembled WGS sequence"/>
</dbReference>
<gene>
    <name evidence="1" type="ORF">F5890DRAFT_1536243</name>
</gene>
<evidence type="ECO:0000313" key="2">
    <source>
        <dbReference type="Proteomes" id="UP001163850"/>
    </source>
</evidence>